<evidence type="ECO:0000313" key="2">
    <source>
        <dbReference type="Proteomes" id="UP001144978"/>
    </source>
</evidence>
<sequence length="127" mass="13732">MMPVADLSDYIDEHAPAFIDRLAQAVAVPRETQCSGQSLGVTTKLADVGKHSVADGLELPLPPIILGRIGDDPQKKTVLVYGHYDVQPAEKSDGWDTNLNPFQFVVDEATRRMFGRGASDDKGPILG</sequence>
<dbReference type="Proteomes" id="UP001144978">
    <property type="component" value="Unassembled WGS sequence"/>
</dbReference>
<protein>
    <submittedName>
        <fullName evidence="1">Uncharacterized protein</fullName>
    </submittedName>
</protein>
<dbReference type="EMBL" id="JANSHE010000077">
    <property type="protein sequence ID" value="KAJ3017448.1"/>
    <property type="molecule type" value="Genomic_DNA"/>
</dbReference>
<reference evidence="1" key="1">
    <citation type="submission" date="2022-08" db="EMBL/GenBank/DDBJ databases">
        <title>Genome Sequence of Pycnoporus sanguineus.</title>
        <authorList>
            <person name="Buettner E."/>
        </authorList>
    </citation>
    <scope>NUCLEOTIDE SEQUENCE</scope>
    <source>
        <strain evidence="1">CG-C14</strain>
    </source>
</reference>
<comment type="caution">
    <text evidence="1">The sequence shown here is derived from an EMBL/GenBank/DDBJ whole genome shotgun (WGS) entry which is preliminary data.</text>
</comment>
<accession>A0ACC1QBX3</accession>
<proteinExistence type="predicted"/>
<keyword evidence="2" id="KW-1185">Reference proteome</keyword>
<evidence type="ECO:0000313" key="1">
    <source>
        <dbReference type="EMBL" id="KAJ3017448.1"/>
    </source>
</evidence>
<gene>
    <name evidence="1" type="ORF">NUW54_g578</name>
</gene>
<name>A0ACC1QBX3_9APHY</name>
<organism evidence="1 2">
    <name type="scientific">Trametes sanguinea</name>
    <dbReference type="NCBI Taxonomy" id="158606"/>
    <lineage>
        <taxon>Eukaryota</taxon>
        <taxon>Fungi</taxon>
        <taxon>Dikarya</taxon>
        <taxon>Basidiomycota</taxon>
        <taxon>Agaricomycotina</taxon>
        <taxon>Agaricomycetes</taxon>
        <taxon>Polyporales</taxon>
        <taxon>Polyporaceae</taxon>
        <taxon>Trametes</taxon>
    </lineage>
</organism>